<feature type="chain" id="PRO_5046174501" evidence="3">
    <location>
        <begin position="26"/>
        <end position="316"/>
    </location>
</feature>
<dbReference type="EMBL" id="CP089984">
    <property type="protein sequence ID" value="WXB20266.1"/>
    <property type="molecule type" value="Genomic_DNA"/>
</dbReference>
<dbReference type="InterPro" id="IPR013229">
    <property type="entry name" value="PEGA"/>
</dbReference>
<dbReference type="Pfam" id="PF08308">
    <property type="entry name" value="PEGA"/>
    <property type="match status" value="1"/>
</dbReference>
<gene>
    <name evidence="5" type="ORF">LZC94_29535</name>
</gene>
<dbReference type="Proteomes" id="UP001370348">
    <property type="component" value="Chromosome"/>
</dbReference>
<feature type="repeat" description="TPR" evidence="1">
    <location>
        <begin position="74"/>
        <end position="107"/>
    </location>
</feature>
<keyword evidence="2" id="KW-0472">Membrane</keyword>
<dbReference type="InterPro" id="IPR019734">
    <property type="entry name" value="TPR_rpt"/>
</dbReference>
<evidence type="ECO:0000256" key="3">
    <source>
        <dbReference type="SAM" id="SignalP"/>
    </source>
</evidence>
<organism evidence="5 6">
    <name type="scientific">Pendulispora albinea</name>
    <dbReference type="NCBI Taxonomy" id="2741071"/>
    <lineage>
        <taxon>Bacteria</taxon>
        <taxon>Pseudomonadati</taxon>
        <taxon>Myxococcota</taxon>
        <taxon>Myxococcia</taxon>
        <taxon>Myxococcales</taxon>
        <taxon>Sorangiineae</taxon>
        <taxon>Pendulisporaceae</taxon>
        <taxon>Pendulispora</taxon>
    </lineage>
</organism>
<keyword evidence="3" id="KW-0732">Signal</keyword>
<evidence type="ECO:0000256" key="2">
    <source>
        <dbReference type="SAM" id="Phobius"/>
    </source>
</evidence>
<feature type="signal peptide" evidence="3">
    <location>
        <begin position="1"/>
        <end position="25"/>
    </location>
</feature>
<evidence type="ECO:0000313" key="5">
    <source>
        <dbReference type="EMBL" id="WXB20266.1"/>
    </source>
</evidence>
<name>A0ABZ2MCP4_9BACT</name>
<reference evidence="5 6" key="1">
    <citation type="submission" date="2021-12" db="EMBL/GenBank/DDBJ databases">
        <title>Discovery of the Pendulisporaceae a myxobacterial family with distinct sporulation behavior and unique specialized metabolism.</title>
        <authorList>
            <person name="Garcia R."/>
            <person name="Popoff A."/>
            <person name="Bader C.D."/>
            <person name="Loehr J."/>
            <person name="Walesch S."/>
            <person name="Walt C."/>
            <person name="Boldt J."/>
            <person name="Bunk B."/>
            <person name="Haeckl F.J.F.P.J."/>
            <person name="Gunesch A.P."/>
            <person name="Birkelbach J."/>
            <person name="Nuebel U."/>
            <person name="Pietschmann T."/>
            <person name="Bach T."/>
            <person name="Mueller R."/>
        </authorList>
    </citation>
    <scope>NUCLEOTIDE SEQUENCE [LARGE SCALE GENOMIC DNA]</scope>
    <source>
        <strain evidence="5 6">MSr11954</strain>
    </source>
</reference>
<dbReference type="PROSITE" id="PS50005">
    <property type="entry name" value="TPR"/>
    <property type="match status" value="1"/>
</dbReference>
<accession>A0ABZ2MCP4</accession>
<evidence type="ECO:0000313" key="6">
    <source>
        <dbReference type="Proteomes" id="UP001370348"/>
    </source>
</evidence>
<keyword evidence="6" id="KW-1185">Reference proteome</keyword>
<evidence type="ECO:0000256" key="1">
    <source>
        <dbReference type="PROSITE-ProRule" id="PRU00339"/>
    </source>
</evidence>
<evidence type="ECO:0000259" key="4">
    <source>
        <dbReference type="Pfam" id="PF08308"/>
    </source>
</evidence>
<feature type="domain" description="PEGA" evidence="4">
    <location>
        <begin position="129"/>
        <end position="195"/>
    </location>
</feature>
<dbReference type="SUPFAM" id="SSF48452">
    <property type="entry name" value="TPR-like"/>
    <property type="match status" value="1"/>
</dbReference>
<dbReference type="InterPro" id="IPR011990">
    <property type="entry name" value="TPR-like_helical_dom_sf"/>
</dbReference>
<dbReference type="Gene3D" id="1.25.40.10">
    <property type="entry name" value="Tetratricopeptide repeat domain"/>
    <property type="match status" value="1"/>
</dbReference>
<sequence length="316" mass="33871">MKKHSRRISLLLALAIASAPVAAYAQEPSGRSAQTSKMEEARTRYTRGMKLYDEGNAQAARAEFERAYALAPSYRILYNIGLCYQATNDYVEALRAFERYLSEGGQEITDDRRAEVNKQINDLKPNIASVTITTNVAGASITIDDVAVGQSPLSDKILVNPGRRKVSATKQGLFPATKSIVFVGSENAQVNLELTEPPQGQAAPEKTTDLTPYILWGATGALAIGAGVTGFLALKAHSNEEDVRDRYLVTKPEIEDAHSKTKTLSITADVLTAATLITGGVALYFTVFKSKPAPSSTEASASARLTPGGVSIVGRF</sequence>
<keyword evidence="1" id="KW-0802">TPR repeat</keyword>
<dbReference type="RefSeq" id="WP_394829872.1">
    <property type="nucleotide sequence ID" value="NZ_CP089984.1"/>
</dbReference>
<proteinExistence type="predicted"/>
<keyword evidence="2" id="KW-1133">Transmembrane helix</keyword>
<protein>
    <submittedName>
        <fullName evidence="5">PEGA domain-containing protein</fullName>
    </submittedName>
</protein>
<feature type="transmembrane region" description="Helical" evidence="2">
    <location>
        <begin position="213"/>
        <end position="234"/>
    </location>
</feature>
<keyword evidence="2" id="KW-0812">Transmembrane</keyword>